<dbReference type="InterPro" id="IPR019734">
    <property type="entry name" value="TPR_rpt"/>
</dbReference>
<name>A0ABY6Q572_9GAMM</name>
<keyword evidence="2" id="KW-0802">TPR repeat</keyword>
<organism evidence="3 4">
    <name type="scientific">Candidatus Paraluminiphilus aquimaris</name>
    <dbReference type="NCBI Taxonomy" id="2518994"/>
    <lineage>
        <taxon>Bacteria</taxon>
        <taxon>Pseudomonadati</taxon>
        <taxon>Pseudomonadota</taxon>
        <taxon>Gammaproteobacteria</taxon>
        <taxon>Cellvibrionales</taxon>
        <taxon>Halieaceae</taxon>
        <taxon>Candidatus Paraluminiphilus</taxon>
    </lineage>
</organism>
<sequence>MTNLTLADGFSALNRGDLATAGEACKQALSHDPQLVPAHFLVGLVALEGQQRRVAHEAFKSVVKLDRNHAAAWAHLAKLNVGEGRIAAAESALKEVRRIQPNDPVVIELTGTVLNSLGEYEAAERFFERAHQMVPSNSSALMNLGNVRVFLGKIDDAVSLFKQAISLEPNSAQCHWGLANSERASNDDHIMQMQTLIQSGRQSKRAQGFLHYAIGKESEDLGDWPAAFKAFSEGARARRETVEFSEADEIAMFDAIKATYTGDWLAARPPGVADSSPIFVLGQPRTGTTLIERVITSHSQVLSAGELQQFGLAVRRATRHNDPKRFSRDLFLAAAEIDPANIGQMYLKSTAKQRAKKPFFVDKLPVNYLNLPLILAALPNAKIVHLVRGPMDACFASFKQLFADAYLHSYDQGEMARHHARYRDLMAHFHAEFPGKIIDVSYEDTARDLEPNARRLIAALGLEWEDACLHFHESSAGVATASSVQVREPAHTRSIGRWRRYETELAPMANELKRLGVPLD</sequence>
<evidence type="ECO:0000313" key="4">
    <source>
        <dbReference type="Proteomes" id="UP001317963"/>
    </source>
</evidence>
<evidence type="ECO:0000256" key="2">
    <source>
        <dbReference type="PROSITE-ProRule" id="PRU00339"/>
    </source>
</evidence>
<dbReference type="Pfam" id="PF13469">
    <property type="entry name" value="Sulfotransfer_3"/>
    <property type="match status" value="1"/>
</dbReference>
<feature type="repeat" description="TPR" evidence="2">
    <location>
        <begin position="138"/>
        <end position="171"/>
    </location>
</feature>
<dbReference type="EMBL" id="CP036501">
    <property type="protein sequence ID" value="UZP73588.1"/>
    <property type="molecule type" value="Genomic_DNA"/>
</dbReference>
<dbReference type="SMART" id="SM00028">
    <property type="entry name" value="TPR"/>
    <property type="match status" value="5"/>
</dbReference>
<dbReference type="PANTHER" id="PTHR12788:SF10">
    <property type="entry name" value="PROTEIN-TYROSINE SULFOTRANSFERASE"/>
    <property type="match status" value="1"/>
</dbReference>
<dbReference type="Gene3D" id="1.25.40.10">
    <property type="entry name" value="Tetratricopeptide repeat domain"/>
    <property type="match status" value="1"/>
</dbReference>
<dbReference type="InterPro" id="IPR027417">
    <property type="entry name" value="P-loop_NTPase"/>
</dbReference>
<dbReference type="Gene3D" id="3.40.50.300">
    <property type="entry name" value="P-loop containing nucleotide triphosphate hydrolases"/>
    <property type="match status" value="1"/>
</dbReference>
<dbReference type="Pfam" id="PF14559">
    <property type="entry name" value="TPR_19"/>
    <property type="match status" value="2"/>
</dbReference>
<dbReference type="PANTHER" id="PTHR12788">
    <property type="entry name" value="PROTEIN-TYROSINE SULFOTRANSFERASE 2"/>
    <property type="match status" value="1"/>
</dbReference>
<dbReference type="PROSITE" id="PS50293">
    <property type="entry name" value="TPR_REGION"/>
    <property type="match status" value="1"/>
</dbReference>
<dbReference type="InterPro" id="IPR026634">
    <property type="entry name" value="TPST-like"/>
</dbReference>
<evidence type="ECO:0000313" key="3">
    <source>
        <dbReference type="EMBL" id="UZP73588.1"/>
    </source>
</evidence>
<protein>
    <submittedName>
        <fullName evidence="3">Sulfotransferase family protein</fullName>
    </submittedName>
</protein>
<evidence type="ECO:0000256" key="1">
    <source>
        <dbReference type="ARBA" id="ARBA00022679"/>
    </source>
</evidence>
<dbReference type="InterPro" id="IPR011990">
    <property type="entry name" value="TPR-like_helical_dom_sf"/>
</dbReference>
<reference evidence="3 4" key="1">
    <citation type="submission" date="2019-02" db="EMBL/GenBank/DDBJ databases">
        <title>Halieaceae_genomes.</title>
        <authorList>
            <person name="Li S.-H."/>
        </authorList>
    </citation>
    <scope>NUCLEOTIDE SEQUENCE [LARGE SCALE GENOMIC DNA]</scope>
    <source>
        <strain evidence="3 4">JH123</strain>
    </source>
</reference>
<accession>A0ABY6Q572</accession>
<dbReference type="RefSeq" id="WP_279242386.1">
    <property type="nucleotide sequence ID" value="NZ_CP036501.1"/>
</dbReference>
<dbReference type="Proteomes" id="UP001317963">
    <property type="component" value="Chromosome"/>
</dbReference>
<dbReference type="SUPFAM" id="SSF52540">
    <property type="entry name" value="P-loop containing nucleoside triphosphate hydrolases"/>
    <property type="match status" value="1"/>
</dbReference>
<proteinExistence type="predicted"/>
<dbReference type="PROSITE" id="PS50005">
    <property type="entry name" value="TPR"/>
    <property type="match status" value="2"/>
</dbReference>
<feature type="repeat" description="TPR" evidence="2">
    <location>
        <begin position="104"/>
        <end position="137"/>
    </location>
</feature>
<dbReference type="SUPFAM" id="SSF48452">
    <property type="entry name" value="TPR-like"/>
    <property type="match status" value="1"/>
</dbReference>
<keyword evidence="1" id="KW-0808">Transferase</keyword>
<keyword evidence="4" id="KW-1185">Reference proteome</keyword>
<gene>
    <name evidence="3" type="ORF">E0F26_02055</name>
</gene>